<accession>M2LB40</accession>
<proteinExistence type="predicted"/>
<dbReference type="AlphaFoldDB" id="M2LB40"/>
<evidence type="ECO:0000313" key="2">
    <source>
        <dbReference type="Proteomes" id="UP000011761"/>
    </source>
</evidence>
<dbReference type="KEGG" id="bcom:BAUCODRAFT_333298"/>
<dbReference type="Proteomes" id="UP000011761">
    <property type="component" value="Unassembled WGS sequence"/>
</dbReference>
<organism evidence="1 2">
    <name type="scientific">Baudoinia panamericana (strain UAMH 10762)</name>
    <name type="common">Angels' share fungus</name>
    <name type="synonym">Baudoinia compniacensis (strain UAMH 10762)</name>
    <dbReference type="NCBI Taxonomy" id="717646"/>
    <lineage>
        <taxon>Eukaryota</taxon>
        <taxon>Fungi</taxon>
        <taxon>Dikarya</taxon>
        <taxon>Ascomycota</taxon>
        <taxon>Pezizomycotina</taxon>
        <taxon>Dothideomycetes</taxon>
        <taxon>Dothideomycetidae</taxon>
        <taxon>Mycosphaerellales</taxon>
        <taxon>Teratosphaeriaceae</taxon>
        <taxon>Baudoinia</taxon>
    </lineage>
</organism>
<evidence type="ECO:0000313" key="1">
    <source>
        <dbReference type="EMBL" id="EMC91027.1"/>
    </source>
</evidence>
<name>M2LB40_BAUPA</name>
<gene>
    <name evidence="1" type="ORF">BAUCODRAFT_333298</name>
</gene>
<dbReference type="GeneID" id="19112086"/>
<dbReference type="RefSeq" id="XP_007681943.1">
    <property type="nucleotide sequence ID" value="XM_007683753.1"/>
</dbReference>
<protein>
    <submittedName>
        <fullName evidence="1">Uncharacterized protein</fullName>
    </submittedName>
</protein>
<keyword evidence="2" id="KW-1185">Reference proteome</keyword>
<reference evidence="1 2" key="1">
    <citation type="journal article" date="2012" name="PLoS Pathog.">
        <title>Diverse lifestyles and strategies of plant pathogenesis encoded in the genomes of eighteen Dothideomycetes fungi.</title>
        <authorList>
            <person name="Ohm R.A."/>
            <person name="Feau N."/>
            <person name="Henrissat B."/>
            <person name="Schoch C.L."/>
            <person name="Horwitz B.A."/>
            <person name="Barry K.W."/>
            <person name="Condon B.J."/>
            <person name="Copeland A.C."/>
            <person name="Dhillon B."/>
            <person name="Glaser F."/>
            <person name="Hesse C.N."/>
            <person name="Kosti I."/>
            <person name="LaButti K."/>
            <person name="Lindquist E.A."/>
            <person name="Lucas S."/>
            <person name="Salamov A.A."/>
            <person name="Bradshaw R.E."/>
            <person name="Ciuffetti L."/>
            <person name="Hamelin R.C."/>
            <person name="Kema G.H.J."/>
            <person name="Lawrence C."/>
            <person name="Scott J.A."/>
            <person name="Spatafora J.W."/>
            <person name="Turgeon B.G."/>
            <person name="de Wit P.J.G.M."/>
            <person name="Zhong S."/>
            <person name="Goodwin S.B."/>
            <person name="Grigoriev I.V."/>
        </authorList>
    </citation>
    <scope>NUCLEOTIDE SEQUENCE [LARGE SCALE GENOMIC DNA]</scope>
    <source>
        <strain evidence="1 2">UAMH 10762</strain>
    </source>
</reference>
<dbReference type="HOGENOM" id="CLU_1834792_0_0_1"/>
<dbReference type="EMBL" id="KB445565">
    <property type="protein sequence ID" value="EMC91027.1"/>
    <property type="molecule type" value="Genomic_DNA"/>
</dbReference>
<sequence>MSQLPKWPPYARKEKTHAFLCHICQHARSDVAGSPGCRSAYERVAERCMGHVSDRNHLPFGQRSTERCRLTSALHRRDGLKHQPSVSLVPLYSLKPLIPSPLHRIEEGLKPPSKAEIAAVTETVYGARLGQRGSTMRAQL</sequence>